<dbReference type="InterPro" id="IPR011006">
    <property type="entry name" value="CheY-like_superfamily"/>
</dbReference>
<accession>A0A2Y9BKH7</accession>
<dbReference type="PROSITE" id="PS50110">
    <property type="entry name" value="RESPONSE_REGULATORY"/>
    <property type="match status" value="1"/>
</dbReference>
<dbReference type="Proteomes" id="UP000245845">
    <property type="component" value="Unassembled WGS sequence"/>
</dbReference>
<keyword evidence="11" id="KW-1185">Reference proteome</keyword>
<dbReference type="InterPro" id="IPR039420">
    <property type="entry name" value="WalR-like"/>
</dbReference>
<keyword evidence="6" id="KW-0597">Phosphoprotein</keyword>
<feature type="domain" description="Response regulatory" evidence="8">
    <location>
        <begin position="5"/>
        <end position="119"/>
    </location>
</feature>
<dbReference type="GO" id="GO:0000976">
    <property type="term" value="F:transcription cis-regulatory region binding"/>
    <property type="evidence" value="ECO:0007669"/>
    <property type="project" value="TreeGrafter"/>
</dbReference>
<feature type="DNA-binding region" description="OmpR/PhoB-type" evidence="7">
    <location>
        <begin position="128"/>
        <end position="224"/>
    </location>
</feature>
<dbReference type="GO" id="GO:0006355">
    <property type="term" value="P:regulation of DNA-templated transcription"/>
    <property type="evidence" value="ECO:0007669"/>
    <property type="project" value="InterPro"/>
</dbReference>
<dbReference type="SMART" id="SM00862">
    <property type="entry name" value="Trans_reg_C"/>
    <property type="match status" value="1"/>
</dbReference>
<proteinExistence type="predicted"/>
<evidence type="ECO:0000256" key="1">
    <source>
        <dbReference type="ARBA" id="ARBA00018672"/>
    </source>
</evidence>
<dbReference type="AlphaFoldDB" id="A0A2Y9BKH7"/>
<dbReference type="Pfam" id="PF00486">
    <property type="entry name" value="Trans_reg_C"/>
    <property type="match status" value="1"/>
</dbReference>
<comment type="caution">
    <text evidence="10">The sequence shown here is derived from an EMBL/GenBank/DDBJ whole genome shotgun (WGS) entry which is preliminary data.</text>
</comment>
<dbReference type="GO" id="GO:0000156">
    <property type="term" value="F:phosphorelay response regulator activity"/>
    <property type="evidence" value="ECO:0007669"/>
    <property type="project" value="TreeGrafter"/>
</dbReference>
<evidence type="ECO:0000313" key="10">
    <source>
        <dbReference type="EMBL" id="PWJ23839.1"/>
    </source>
</evidence>
<gene>
    <name evidence="10" type="ORF">A8806_11285</name>
</gene>
<dbReference type="EMBL" id="QGDL01000012">
    <property type="protein sequence ID" value="PWJ23839.1"/>
    <property type="molecule type" value="Genomic_DNA"/>
</dbReference>
<dbReference type="OrthoDB" id="9790442at2"/>
<evidence type="ECO:0000313" key="11">
    <source>
        <dbReference type="Proteomes" id="UP000245845"/>
    </source>
</evidence>
<feature type="domain" description="OmpR/PhoB-type" evidence="9">
    <location>
        <begin position="128"/>
        <end position="224"/>
    </location>
</feature>
<dbReference type="InterPro" id="IPR036388">
    <property type="entry name" value="WH-like_DNA-bd_sf"/>
</dbReference>
<dbReference type="CDD" id="cd00383">
    <property type="entry name" value="trans_reg_C"/>
    <property type="match status" value="1"/>
</dbReference>
<evidence type="ECO:0000256" key="6">
    <source>
        <dbReference type="PROSITE-ProRule" id="PRU00169"/>
    </source>
</evidence>
<dbReference type="PROSITE" id="PS51755">
    <property type="entry name" value="OMPR_PHOB"/>
    <property type="match status" value="1"/>
</dbReference>
<dbReference type="GO" id="GO:0032993">
    <property type="term" value="C:protein-DNA complex"/>
    <property type="evidence" value="ECO:0007669"/>
    <property type="project" value="TreeGrafter"/>
</dbReference>
<dbReference type="PANTHER" id="PTHR48111:SF36">
    <property type="entry name" value="TRANSCRIPTIONAL REGULATORY PROTEIN CUTR"/>
    <property type="match status" value="1"/>
</dbReference>
<dbReference type="SMART" id="SM00448">
    <property type="entry name" value="REC"/>
    <property type="match status" value="1"/>
</dbReference>
<evidence type="ECO:0000259" key="8">
    <source>
        <dbReference type="PROSITE" id="PS50110"/>
    </source>
</evidence>
<dbReference type="InterPro" id="IPR001867">
    <property type="entry name" value="OmpR/PhoB-type_DNA-bd"/>
</dbReference>
<organism evidence="10 11">
    <name type="scientific">Faecalicatena orotica</name>
    <dbReference type="NCBI Taxonomy" id="1544"/>
    <lineage>
        <taxon>Bacteria</taxon>
        <taxon>Bacillati</taxon>
        <taxon>Bacillota</taxon>
        <taxon>Clostridia</taxon>
        <taxon>Lachnospirales</taxon>
        <taxon>Lachnospiraceae</taxon>
        <taxon>Faecalicatena</taxon>
    </lineage>
</organism>
<dbReference type="Gene3D" id="1.10.10.10">
    <property type="entry name" value="Winged helix-like DNA-binding domain superfamily/Winged helix DNA-binding domain"/>
    <property type="match status" value="1"/>
</dbReference>
<comment type="function">
    <text evidence="5">May play the central regulatory role in sporulation. It may be an element of the effector pathway responsible for the activation of sporulation genes in response to nutritional stress. Spo0A may act in concert with spo0H (a sigma factor) to control the expression of some genes that are critical to the sporulation process.</text>
</comment>
<evidence type="ECO:0000256" key="4">
    <source>
        <dbReference type="ARBA" id="ARBA00023163"/>
    </source>
</evidence>
<evidence type="ECO:0000256" key="2">
    <source>
        <dbReference type="ARBA" id="ARBA00023015"/>
    </source>
</evidence>
<keyword evidence="4" id="KW-0804">Transcription</keyword>
<dbReference type="InterPro" id="IPR001789">
    <property type="entry name" value="Sig_transdc_resp-reg_receiver"/>
</dbReference>
<name>A0A2Y9BKH7_9FIRM</name>
<evidence type="ECO:0000256" key="7">
    <source>
        <dbReference type="PROSITE-ProRule" id="PRU01091"/>
    </source>
</evidence>
<feature type="modified residue" description="4-aspartylphosphate" evidence="6">
    <location>
        <position position="55"/>
    </location>
</feature>
<keyword evidence="3 7" id="KW-0238">DNA-binding</keyword>
<evidence type="ECO:0000256" key="3">
    <source>
        <dbReference type="ARBA" id="ARBA00023125"/>
    </source>
</evidence>
<sequence length="231" mass="25539">MKGKVVLMVEDNEHVQELNRLVLEREGCMVLTAPSLDAARQILAGHPVIDIVVLDILLPDGSGLDFIPELKKSTAAPVLMLTSRRGYGDMVQGLTGGADDYMTKPYRVEELLARLVALLHRREAAHGNIRLTRGPLVLDTVAQRAFLHGEDILLQPREYAVLLYLIRHEGEGVPAEQLFEAVWKLPALGNTNAAKTAVSRLRRKLSGSGYTISSGRGTGYCFERENRNCNR</sequence>
<reference evidence="10 11" key="1">
    <citation type="submission" date="2018-05" db="EMBL/GenBank/DDBJ databases">
        <title>The Hungate 1000. A catalogue of reference genomes from the rumen microbiome.</title>
        <authorList>
            <person name="Kelly W."/>
        </authorList>
    </citation>
    <scope>NUCLEOTIDE SEQUENCE [LARGE SCALE GENOMIC DNA]</scope>
    <source>
        <strain evidence="10 11">NLAE-zl-C242</strain>
    </source>
</reference>
<keyword evidence="2" id="KW-0805">Transcription regulation</keyword>
<dbReference type="RefSeq" id="WP_109732673.1">
    <property type="nucleotide sequence ID" value="NZ_JBEPMR010000012.1"/>
</dbReference>
<dbReference type="Gene3D" id="3.40.50.2300">
    <property type="match status" value="1"/>
</dbReference>
<dbReference type="Pfam" id="PF00072">
    <property type="entry name" value="Response_reg"/>
    <property type="match status" value="1"/>
</dbReference>
<dbReference type="SUPFAM" id="SSF52172">
    <property type="entry name" value="CheY-like"/>
    <property type="match status" value="1"/>
</dbReference>
<dbReference type="PANTHER" id="PTHR48111">
    <property type="entry name" value="REGULATOR OF RPOS"/>
    <property type="match status" value="1"/>
</dbReference>
<dbReference type="GO" id="GO:0005829">
    <property type="term" value="C:cytosol"/>
    <property type="evidence" value="ECO:0007669"/>
    <property type="project" value="TreeGrafter"/>
</dbReference>
<evidence type="ECO:0000259" key="9">
    <source>
        <dbReference type="PROSITE" id="PS51755"/>
    </source>
</evidence>
<evidence type="ECO:0000256" key="5">
    <source>
        <dbReference type="ARBA" id="ARBA00024867"/>
    </source>
</evidence>
<protein>
    <recommendedName>
        <fullName evidence="1">Stage 0 sporulation protein A homolog</fullName>
    </recommendedName>
</protein>